<proteinExistence type="predicted"/>
<dbReference type="SMART" id="SM01059">
    <property type="entry name" value="CAT"/>
    <property type="match status" value="1"/>
</dbReference>
<dbReference type="InterPro" id="IPR023213">
    <property type="entry name" value="CAT-like_dom_sf"/>
</dbReference>
<sequence length="241" mass="28286">MPWPPWQITGKPIRRDLPASTTIVYTRRMKNFEKRRDRYDLFRAFDNPLVNINFQLDVPDFRPWCKERKIPVFHFFLFCLLNTVREIDNFMYRIYQGEVIRIDDFPASYTVINGDENLNYTRFTMTDQLDVFIARSLEAKRLAEASSALINTGDGETEREQRNNIFITCLPWLELAAIEHPIYRHRNADIPTFTWGKFGPAQDDGRMRIPFSAQAHHGFVDGYHVQKLAQALARRIAAIIA</sequence>
<reference evidence="1 2" key="1">
    <citation type="submission" date="2023-04" db="EMBL/GenBank/DDBJ databases">
        <title>Nanopore sequencing of Janthinobacterium from water.</title>
        <authorList>
            <person name="Ciuchcinski K."/>
            <person name="Rokowska A."/>
            <person name="Dziewit L."/>
        </authorList>
    </citation>
    <scope>NUCLEOTIDE SEQUENCE [LARGE SCALE GENOMIC DNA]</scope>
    <source>
        <strain evidence="1 2">DEMB2</strain>
    </source>
</reference>
<evidence type="ECO:0000313" key="2">
    <source>
        <dbReference type="Proteomes" id="UP001219584"/>
    </source>
</evidence>
<dbReference type="InterPro" id="IPR001707">
    <property type="entry name" value="Cmp_AcTrfase"/>
</dbReference>
<dbReference type="PANTHER" id="PTHR38474">
    <property type="entry name" value="SLR0299 PROTEIN"/>
    <property type="match status" value="1"/>
</dbReference>
<dbReference type="Gene3D" id="3.30.559.10">
    <property type="entry name" value="Chloramphenicol acetyltransferase-like domain"/>
    <property type="match status" value="1"/>
</dbReference>
<dbReference type="RefSeq" id="WP_278316015.1">
    <property type="nucleotide sequence ID" value="NZ_CP121464.1"/>
</dbReference>
<dbReference type="SUPFAM" id="SSF52777">
    <property type="entry name" value="CoA-dependent acyltransferases"/>
    <property type="match status" value="1"/>
</dbReference>
<dbReference type="Proteomes" id="UP001219584">
    <property type="component" value="Chromosome"/>
</dbReference>
<dbReference type="Pfam" id="PF00302">
    <property type="entry name" value="CAT"/>
    <property type="match status" value="1"/>
</dbReference>
<name>A0ABY8HZQ8_9BURK</name>
<accession>A0ABY8HZQ8</accession>
<protein>
    <submittedName>
        <fullName evidence="1">CatA-like O-acetyltransferase</fullName>
    </submittedName>
</protein>
<keyword evidence="2" id="KW-1185">Reference proteome</keyword>
<gene>
    <name evidence="1" type="ORF">P9875_17035</name>
</gene>
<evidence type="ECO:0000313" key="1">
    <source>
        <dbReference type="EMBL" id="WFR77428.1"/>
    </source>
</evidence>
<dbReference type="PANTHER" id="PTHR38474:SF1">
    <property type="entry name" value="SLR0299 PROTEIN"/>
    <property type="match status" value="1"/>
</dbReference>
<organism evidence="1 2">
    <name type="scientific">Janthinobacterium rivuli</name>
    <dbReference type="NCBI Taxonomy" id="2751478"/>
    <lineage>
        <taxon>Bacteria</taxon>
        <taxon>Pseudomonadati</taxon>
        <taxon>Pseudomonadota</taxon>
        <taxon>Betaproteobacteria</taxon>
        <taxon>Burkholderiales</taxon>
        <taxon>Oxalobacteraceae</taxon>
        <taxon>Janthinobacterium</taxon>
    </lineage>
</organism>
<dbReference type="EMBL" id="CP121464">
    <property type="protein sequence ID" value="WFR77428.1"/>
    <property type="molecule type" value="Genomic_DNA"/>
</dbReference>